<name>A0AAD5ZGV5_9POAL</name>
<sequence length="189" mass="21658">MAAISFGFSEVHSCARNAERERERAMWREERRGGRATWRDINPRMGRTLHELQRAADRVFGAVSLKIAEEQDKLSEISNRIKVAKAKISKISNSESEVKIVSSGLHPLANTRIDDSNHYFMTSMKEKDGTLGLFQFFSEENSAYQLKGSDMEDKGSLSQMKDDRSLEKLFQKSRYSLFISFPFFVVFGI</sequence>
<evidence type="ECO:0000259" key="3">
    <source>
        <dbReference type="Pfam" id="PF11945"/>
    </source>
</evidence>
<proteinExistence type="inferred from homology"/>
<keyword evidence="2" id="KW-0009">Actin-binding</keyword>
<evidence type="ECO:0000256" key="1">
    <source>
        <dbReference type="ARBA" id="ARBA00005602"/>
    </source>
</evidence>
<dbReference type="Proteomes" id="UP001210211">
    <property type="component" value="Unassembled WGS sequence"/>
</dbReference>
<comment type="similarity">
    <text evidence="1">Belongs to the WASH1 family.</text>
</comment>
<gene>
    <name evidence="4" type="ORF">LUZ61_001389</name>
</gene>
<dbReference type="GO" id="GO:0055037">
    <property type="term" value="C:recycling endosome"/>
    <property type="evidence" value="ECO:0007669"/>
    <property type="project" value="TreeGrafter"/>
</dbReference>
<dbReference type="GO" id="GO:0003779">
    <property type="term" value="F:actin binding"/>
    <property type="evidence" value="ECO:0007669"/>
    <property type="project" value="UniProtKB-KW"/>
</dbReference>
<organism evidence="4 5">
    <name type="scientific">Rhynchospora tenuis</name>
    <dbReference type="NCBI Taxonomy" id="198213"/>
    <lineage>
        <taxon>Eukaryota</taxon>
        <taxon>Viridiplantae</taxon>
        <taxon>Streptophyta</taxon>
        <taxon>Embryophyta</taxon>
        <taxon>Tracheophyta</taxon>
        <taxon>Spermatophyta</taxon>
        <taxon>Magnoliopsida</taxon>
        <taxon>Liliopsida</taxon>
        <taxon>Poales</taxon>
        <taxon>Cyperaceae</taxon>
        <taxon>Cyperoideae</taxon>
        <taxon>Rhynchosporeae</taxon>
        <taxon>Rhynchospora</taxon>
    </lineage>
</organism>
<dbReference type="GO" id="GO:0071203">
    <property type="term" value="C:WASH complex"/>
    <property type="evidence" value="ECO:0007669"/>
    <property type="project" value="InterPro"/>
</dbReference>
<protein>
    <recommendedName>
        <fullName evidence="3">WASH1 WAHD domain-containing protein</fullName>
    </recommendedName>
</protein>
<dbReference type="GO" id="GO:0043015">
    <property type="term" value="F:gamma-tubulin binding"/>
    <property type="evidence" value="ECO:0007669"/>
    <property type="project" value="TreeGrafter"/>
</dbReference>
<dbReference type="GO" id="GO:0034314">
    <property type="term" value="P:Arp2/3 complex-mediated actin nucleation"/>
    <property type="evidence" value="ECO:0007669"/>
    <property type="project" value="InterPro"/>
</dbReference>
<dbReference type="PANTHER" id="PTHR23331:SF1">
    <property type="entry name" value="WASH COMPLEX SUBUNIT 1"/>
    <property type="match status" value="1"/>
</dbReference>
<evidence type="ECO:0000256" key="2">
    <source>
        <dbReference type="ARBA" id="ARBA00023203"/>
    </source>
</evidence>
<dbReference type="AlphaFoldDB" id="A0AAD5ZGV5"/>
<dbReference type="InterPro" id="IPR021854">
    <property type="entry name" value="WASH1_WAHD"/>
</dbReference>
<dbReference type="GO" id="GO:0032456">
    <property type="term" value="P:endocytic recycling"/>
    <property type="evidence" value="ECO:0007669"/>
    <property type="project" value="TreeGrafter"/>
</dbReference>
<dbReference type="GO" id="GO:0005769">
    <property type="term" value="C:early endosome"/>
    <property type="evidence" value="ECO:0007669"/>
    <property type="project" value="InterPro"/>
</dbReference>
<dbReference type="GO" id="GO:0043014">
    <property type="term" value="F:alpha-tubulin binding"/>
    <property type="evidence" value="ECO:0007669"/>
    <property type="project" value="InterPro"/>
</dbReference>
<dbReference type="Pfam" id="PF11945">
    <property type="entry name" value="WASH_WAHD"/>
    <property type="match status" value="1"/>
</dbReference>
<evidence type="ECO:0000313" key="5">
    <source>
        <dbReference type="Proteomes" id="UP001210211"/>
    </source>
</evidence>
<comment type="caution">
    <text evidence="4">The sequence shown here is derived from an EMBL/GenBank/DDBJ whole genome shotgun (WGS) entry which is preliminary data.</text>
</comment>
<reference evidence="4 5" key="1">
    <citation type="journal article" date="2022" name="Cell">
        <title>Repeat-based holocentromeres influence genome architecture and karyotype evolution.</title>
        <authorList>
            <person name="Hofstatter P.G."/>
            <person name="Thangavel G."/>
            <person name="Lux T."/>
            <person name="Neumann P."/>
            <person name="Vondrak T."/>
            <person name="Novak P."/>
            <person name="Zhang M."/>
            <person name="Costa L."/>
            <person name="Castellani M."/>
            <person name="Scott A."/>
            <person name="Toegelov H."/>
            <person name="Fuchs J."/>
            <person name="Mata-Sucre Y."/>
            <person name="Dias Y."/>
            <person name="Vanzela A.L.L."/>
            <person name="Huettel B."/>
            <person name="Almeida C.C.S."/>
            <person name="Simkova H."/>
            <person name="Souza G."/>
            <person name="Pedrosa-Harand A."/>
            <person name="Macas J."/>
            <person name="Mayer K.F.X."/>
            <person name="Houben A."/>
            <person name="Marques A."/>
        </authorList>
    </citation>
    <scope>NUCLEOTIDE SEQUENCE [LARGE SCALE GENOMIC DNA]</scope>
    <source>
        <strain evidence="4">RhyTen1mFocal</strain>
    </source>
</reference>
<dbReference type="GO" id="GO:0006887">
    <property type="term" value="P:exocytosis"/>
    <property type="evidence" value="ECO:0007669"/>
    <property type="project" value="TreeGrafter"/>
</dbReference>
<dbReference type="GO" id="GO:0005829">
    <property type="term" value="C:cytosol"/>
    <property type="evidence" value="ECO:0007669"/>
    <property type="project" value="GOC"/>
</dbReference>
<dbReference type="GO" id="GO:0042147">
    <property type="term" value="P:retrograde transport, endosome to Golgi"/>
    <property type="evidence" value="ECO:0007669"/>
    <property type="project" value="TreeGrafter"/>
</dbReference>
<dbReference type="PANTHER" id="PTHR23331">
    <property type="entry name" value="CXYORF1"/>
    <property type="match status" value="1"/>
</dbReference>
<dbReference type="EMBL" id="JAMRDG010000001">
    <property type="protein sequence ID" value="KAJ3697684.1"/>
    <property type="molecule type" value="Genomic_DNA"/>
</dbReference>
<dbReference type="InterPro" id="IPR028290">
    <property type="entry name" value="WASH1"/>
</dbReference>
<evidence type="ECO:0000313" key="4">
    <source>
        <dbReference type="EMBL" id="KAJ3697684.1"/>
    </source>
</evidence>
<accession>A0AAD5ZGV5</accession>
<feature type="domain" description="WASH1 WAHD" evidence="3">
    <location>
        <begin position="48"/>
        <end position="125"/>
    </location>
</feature>
<keyword evidence="5" id="KW-1185">Reference proteome</keyword>